<sequence length="82" mass="9293">MALEETDPNYQQNLQPLVLTEPATINISLDEQMQITTQENLLPDIELLPRDELAIYGYRISHLSASHIFKAASPPDKNEETD</sequence>
<name>A0A9N8VKZ2_9GLOM</name>
<dbReference type="Proteomes" id="UP000789759">
    <property type="component" value="Unassembled WGS sequence"/>
</dbReference>
<evidence type="ECO:0000313" key="1">
    <source>
        <dbReference type="EMBL" id="CAG8454069.1"/>
    </source>
</evidence>
<proteinExistence type="predicted"/>
<gene>
    <name evidence="1" type="ORF">CPELLU_LOCUS297</name>
</gene>
<comment type="caution">
    <text evidence="1">The sequence shown here is derived from an EMBL/GenBank/DDBJ whole genome shotgun (WGS) entry which is preliminary data.</text>
</comment>
<reference evidence="1" key="1">
    <citation type="submission" date="2021-06" db="EMBL/GenBank/DDBJ databases">
        <authorList>
            <person name="Kallberg Y."/>
            <person name="Tangrot J."/>
            <person name="Rosling A."/>
        </authorList>
    </citation>
    <scope>NUCLEOTIDE SEQUENCE</scope>
    <source>
        <strain evidence="1">FL966</strain>
    </source>
</reference>
<evidence type="ECO:0000313" key="2">
    <source>
        <dbReference type="Proteomes" id="UP000789759"/>
    </source>
</evidence>
<keyword evidence="2" id="KW-1185">Reference proteome</keyword>
<accession>A0A9N8VKZ2</accession>
<dbReference type="EMBL" id="CAJVQA010000071">
    <property type="protein sequence ID" value="CAG8454069.1"/>
    <property type="molecule type" value="Genomic_DNA"/>
</dbReference>
<feature type="non-terminal residue" evidence="1">
    <location>
        <position position="82"/>
    </location>
</feature>
<dbReference type="AlphaFoldDB" id="A0A9N8VKZ2"/>
<organism evidence="1 2">
    <name type="scientific">Cetraspora pellucida</name>
    <dbReference type="NCBI Taxonomy" id="1433469"/>
    <lineage>
        <taxon>Eukaryota</taxon>
        <taxon>Fungi</taxon>
        <taxon>Fungi incertae sedis</taxon>
        <taxon>Mucoromycota</taxon>
        <taxon>Glomeromycotina</taxon>
        <taxon>Glomeromycetes</taxon>
        <taxon>Diversisporales</taxon>
        <taxon>Gigasporaceae</taxon>
        <taxon>Cetraspora</taxon>
    </lineage>
</organism>
<protein>
    <submittedName>
        <fullName evidence="1">6215_t:CDS:1</fullName>
    </submittedName>
</protein>